<protein>
    <submittedName>
        <fullName evidence="2">Uncharacterized protein</fullName>
    </submittedName>
</protein>
<sequence length="302" mass="33620">MNQTERVMLVDRMKFLVSELYRLESYCPQNQIVPNRIPPPSTAPGQAPCFMLKCQLPRCRSNPDLEPLITWTPVMEVRRTTNPKLLKNPADNPLVKHVYVDPVQRTSVCGQVDPCAGLKEMTPSSARRRSSAFHGPGRCMPCENDGQSRRTSTISHQASKCTPALRDGAIEFCCPTFGPPVDSCGQPYHCQVTLDGRTVCKPTDDISSRPQTGCDRKQPQSRFSKCEEKRVGINLSPNRERAPSNPNANLESKRQSMNFDRPKSRTPSRSSPSKDKRSTKSPGHYCSGDVCICCMCSKQVGC</sequence>
<dbReference type="EMBL" id="WIXP02000010">
    <property type="protein sequence ID" value="KAF6203574.1"/>
    <property type="molecule type" value="Genomic_DNA"/>
</dbReference>
<reference evidence="2" key="1">
    <citation type="journal article" date="2021" name="Mol. Ecol. Resour.">
        <title>Apolygus lucorum genome provides insights into omnivorousness and mesophyll feeding.</title>
        <authorList>
            <person name="Liu Y."/>
            <person name="Liu H."/>
            <person name="Wang H."/>
            <person name="Huang T."/>
            <person name="Liu B."/>
            <person name="Yang B."/>
            <person name="Yin L."/>
            <person name="Li B."/>
            <person name="Zhang Y."/>
            <person name="Zhang S."/>
            <person name="Jiang F."/>
            <person name="Zhang X."/>
            <person name="Ren Y."/>
            <person name="Wang B."/>
            <person name="Wang S."/>
            <person name="Lu Y."/>
            <person name="Wu K."/>
            <person name="Fan W."/>
            <person name="Wang G."/>
        </authorList>
    </citation>
    <scope>NUCLEOTIDE SEQUENCE</scope>
    <source>
        <strain evidence="2">12Hb</strain>
    </source>
</reference>
<dbReference type="OrthoDB" id="10653599at2759"/>
<gene>
    <name evidence="2" type="ORF">GE061_001906</name>
</gene>
<feature type="region of interest" description="Disordered" evidence="1">
    <location>
        <begin position="203"/>
        <end position="283"/>
    </location>
</feature>
<organism evidence="2 3">
    <name type="scientific">Apolygus lucorum</name>
    <name type="common">Small green plant bug</name>
    <name type="synonym">Lygocoris lucorum</name>
    <dbReference type="NCBI Taxonomy" id="248454"/>
    <lineage>
        <taxon>Eukaryota</taxon>
        <taxon>Metazoa</taxon>
        <taxon>Ecdysozoa</taxon>
        <taxon>Arthropoda</taxon>
        <taxon>Hexapoda</taxon>
        <taxon>Insecta</taxon>
        <taxon>Pterygota</taxon>
        <taxon>Neoptera</taxon>
        <taxon>Paraneoptera</taxon>
        <taxon>Hemiptera</taxon>
        <taxon>Heteroptera</taxon>
        <taxon>Panheteroptera</taxon>
        <taxon>Cimicomorpha</taxon>
        <taxon>Miridae</taxon>
        <taxon>Mirini</taxon>
        <taxon>Apolygus</taxon>
    </lineage>
</organism>
<comment type="caution">
    <text evidence="2">The sequence shown here is derived from an EMBL/GenBank/DDBJ whole genome shotgun (WGS) entry which is preliminary data.</text>
</comment>
<name>A0A8S9X503_APOLU</name>
<keyword evidence="3" id="KW-1185">Reference proteome</keyword>
<evidence type="ECO:0000313" key="3">
    <source>
        <dbReference type="Proteomes" id="UP000466442"/>
    </source>
</evidence>
<feature type="compositionally biased region" description="Polar residues" evidence="1">
    <location>
        <begin position="244"/>
        <end position="258"/>
    </location>
</feature>
<feature type="compositionally biased region" description="Basic and acidic residues" evidence="1">
    <location>
        <begin position="214"/>
        <end position="231"/>
    </location>
</feature>
<accession>A0A8S9X503</accession>
<dbReference type="Proteomes" id="UP000466442">
    <property type="component" value="Unassembled WGS sequence"/>
</dbReference>
<evidence type="ECO:0000313" key="2">
    <source>
        <dbReference type="EMBL" id="KAF6203574.1"/>
    </source>
</evidence>
<dbReference type="AlphaFoldDB" id="A0A8S9X503"/>
<evidence type="ECO:0000256" key="1">
    <source>
        <dbReference type="SAM" id="MobiDB-lite"/>
    </source>
</evidence>
<proteinExistence type="predicted"/>